<dbReference type="EMBL" id="JAUTDP010000014">
    <property type="protein sequence ID" value="KAK3388811.1"/>
    <property type="molecule type" value="Genomic_DNA"/>
</dbReference>
<gene>
    <name evidence="2" type="ORF">B0T20DRAFT_397139</name>
</gene>
<name>A0AAE0NW79_SORBR</name>
<keyword evidence="3" id="KW-1185">Reference proteome</keyword>
<reference evidence="2" key="2">
    <citation type="submission" date="2023-07" db="EMBL/GenBank/DDBJ databases">
        <authorList>
            <consortium name="Lawrence Berkeley National Laboratory"/>
            <person name="Haridas S."/>
            <person name="Hensen N."/>
            <person name="Bonometti L."/>
            <person name="Westerberg I."/>
            <person name="Brannstrom I.O."/>
            <person name="Guillou S."/>
            <person name="Cros-Aarteil S."/>
            <person name="Calhoun S."/>
            <person name="Kuo A."/>
            <person name="Mondo S."/>
            <person name="Pangilinan J."/>
            <person name="Riley R."/>
            <person name="LaButti K."/>
            <person name="Andreopoulos B."/>
            <person name="Lipzen A."/>
            <person name="Chen C."/>
            <person name="Yanf M."/>
            <person name="Daum C."/>
            <person name="Ng V."/>
            <person name="Clum A."/>
            <person name="Steindorff A."/>
            <person name="Ohm R."/>
            <person name="Martin F."/>
            <person name="Silar P."/>
            <person name="Natvig D."/>
            <person name="Lalanne C."/>
            <person name="Gautier V."/>
            <person name="Ament-velasquez S.L."/>
            <person name="Kruys A."/>
            <person name="Hutchinson M.I."/>
            <person name="Powell A.J."/>
            <person name="Barry K."/>
            <person name="Miller A.N."/>
            <person name="Grigoriev I.V."/>
            <person name="Debuchy R."/>
            <person name="Gladieux P."/>
            <person name="Thoren M.H."/>
            <person name="Johannesson H."/>
        </authorList>
    </citation>
    <scope>NUCLEOTIDE SEQUENCE</scope>
    <source>
        <strain evidence="2">FGSC 1904</strain>
    </source>
</reference>
<reference evidence="2" key="1">
    <citation type="journal article" date="2023" name="Mol. Phylogenet. Evol.">
        <title>Genome-scale phylogeny and comparative genomics of the fungal order Sordariales.</title>
        <authorList>
            <person name="Hensen N."/>
            <person name="Bonometti L."/>
            <person name="Westerberg I."/>
            <person name="Brannstrom I.O."/>
            <person name="Guillou S."/>
            <person name="Cros-Aarteil S."/>
            <person name="Calhoun S."/>
            <person name="Haridas S."/>
            <person name="Kuo A."/>
            <person name="Mondo S."/>
            <person name="Pangilinan J."/>
            <person name="Riley R."/>
            <person name="LaButti K."/>
            <person name="Andreopoulos B."/>
            <person name="Lipzen A."/>
            <person name="Chen C."/>
            <person name="Yan M."/>
            <person name="Daum C."/>
            <person name="Ng V."/>
            <person name="Clum A."/>
            <person name="Steindorff A."/>
            <person name="Ohm R.A."/>
            <person name="Martin F."/>
            <person name="Silar P."/>
            <person name="Natvig D.O."/>
            <person name="Lalanne C."/>
            <person name="Gautier V."/>
            <person name="Ament-Velasquez S.L."/>
            <person name="Kruys A."/>
            <person name="Hutchinson M.I."/>
            <person name="Powell A.J."/>
            <person name="Barry K."/>
            <person name="Miller A.N."/>
            <person name="Grigoriev I.V."/>
            <person name="Debuchy R."/>
            <person name="Gladieux P."/>
            <person name="Hiltunen Thoren M."/>
            <person name="Johannesson H."/>
        </authorList>
    </citation>
    <scope>NUCLEOTIDE SEQUENCE</scope>
    <source>
        <strain evidence="2">FGSC 1904</strain>
    </source>
</reference>
<evidence type="ECO:0000256" key="1">
    <source>
        <dbReference type="SAM" id="MobiDB-lite"/>
    </source>
</evidence>
<evidence type="ECO:0000313" key="3">
    <source>
        <dbReference type="Proteomes" id="UP001281003"/>
    </source>
</evidence>
<comment type="caution">
    <text evidence="2">The sequence shown here is derived from an EMBL/GenBank/DDBJ whole genome shotgun (WGS) entry which is preliminary data.</text>
</comment>
<feature type="region of interest" description="Disordered" evidence="1">
    <location>
        <begin position="180"/>
        <end position="210"/>
    </location>
</feature>
<accession>A0AAE0NW79</accession>
<feature type="region of interest" description="Disordered" evidence="1">
    <location>
        <begin position="222"/>
        <end position="268"/>
    </location>
</feature>
<proteinExistence type="predicted"/>
<feature type="compositionally biased region" description="Polar residues" evidence="1">
    <location>
        <begin position="257"/>
        <end position="268"/>
    </location>
</feature>
<sequence length="268" mass="29028">MRYDILKPQPEEVGLYLAAKYDDDVDSRESIDTPKVVLSLLWYGGHDHNVLVLTVLLPAAPPVVHSFLACCLHHAERSTSREDVGDGTGLGTARGKEKIGAVTCARPAATAYTDDVSHQASEPGNLAENLCHLGPGWEGGAAPVGRLPAIALFPSSPFHRALRIPRSGPPESCFLHRTRWQTSKEPSPSADLPFRQKASSTRVDRERNRPLRYPSVRLCGHVPPTITREGKESFRAGGLDPSEASVRNLRTRGDVAGSTSATSDRCPL</sequence>
<evidence type="ECO:0000313" key="2">
    <source>
        <dbReference type="EMBL" id="KAK3388811.1"/>
    </source>
</evidence>
<protein>
    <submittedName>
        <fullName evidence="2">Uncharacterized protein</fullName>
    </submittedName>
</protein>
<dbReference type="AlphaFoldDB" id="A0AAE0NW79"/>
<dbReference type="Proteomes" id="UP001281003">
    <property type="component" value="Unassembled WGS sequence"/>
</dbReference>
<organism evidence="2 3">
    <name type="scientific">Sordaria brevicollis</name>
    <dbReference type="NCBI Taxonomy" id="83679"/>
    <lineage>
        <taxon>Eukaryota</taxon>
        <taxon>Fungi</taxon>
        <taxon>Dikarya</taxon>
        <taxon>Ascomycota</taxon>
        <taxon>Pezizomycotina</taxon>
        <taxon>Sordariomycetes</taxon>
        <taxon>Sordariomycetidae</taxon>
        <taxon>Sordariales</taxon>
        <taxon>Sordariaceae</taxon>
        <taxon>Sordaria</taxon>
    </lineage>
</organism>